<keyword evidence="1" id="KW-0175">Coiled coil</keyword>
<proteinExistence type="predicted"/>
<evidence type="ECO:0000313" key="3">
    <source>
        <dbReference type="RefSeq" id="XP_014380148.2"/>
    </source>
</evidence>
<accession>A0A1U8DFW4</accession>
<organism evidence="2 3">
    <name type="scientific">Alligator sinensis</name>
    <name type="common">Chinese alligator</name>
    <dbReference type="NCBI Taxonomy" id="38654"/>
    <lineage>
        <taxon>Eukaryota</taxon>
        <taxon>Metazoa</taxon>
        <taxon>Chordata</taxon>
        <taxon>Craniata</taxon>
        <taxon>Vertebrata</taxon>
        <taxon>Euteleostomi</taxon>
        <taxon>Archelosauria</taxon>
        <taxon>Archosauria</taxon>
        <taxon>Crocodylia</taxon>
        <taxon>Alligatoridae</taxon>
        <taxon>Alligatorinae</taxon>
        <taxon>Alligator</taxon>
    </lineage>
</organism>
<dbReference type="Gene3D" id="1.10.287.1490">
    <property type="match status" value="1"/>
</dbReference>
<protein>
    <submittedName>
        <fullName evidence="3">Coiled-coil domain-containing protein 160</fullName>
    </submittedName>
</protein>
<dbReference type="STRING" id="38654.A0A1U8DFW4"/>
<dbReference type="PANTHER" id="PTHR48251:SF1">
    <property type="entry name" value="COILED-COIL DOMAIN-CONTAINING PROTEIN 160"/>
    <property type="match status" value="1"/>
</dbReference>
<dbReference type="PANTHER" id="PTHR48251">
    <property type="entry name" value="COILED-COIL DOMAIN-CONTAINING PROTEIN 160"/>
    <property type="match status" value="1"/>
</dbReference>
<gene>
    <name evidence="3" type="primary">CCDC160</name>
</gene>
<dbReference type="GeneID" id="102377439"/>
<name>A0A1U8DFW4_ALLSI</name>
<evidence type="ECO:0000313" key="2">
    <source>
        <dbReference type="Proteomes" id="UP000189705"/>
    </source>
</evidence>
<dbReference type="Proteomes" id="UP000189705">
    <property type="component" value="Unplaced"/>
</dbReference>
<reference evidence="3" key="1">
    <citation type="submission" date="2025-08" db="UniProtKB">
        <authorList>
            <consortium name="RefSeq"/>
        </authorList>
    </citation>
    <scope>IDENTIFICATION</scope>
</reference>
<evidence type="ECO:0000256" key="1">
    <source>
        <dbReference type="SAM" id="Coils"/>
    </source>
</evidence>
<sequence>MDLCAKVMETLEEESKHWVEKLFAPHFTAQDFFSRVYQLESLMSEKLAFERAKRVEEIYNMAIIKFQEEKGLKRKESLSKLIVREAEPNLVGAKINISKEETEGDSACCGAGNLDVGTEESLKETEGHCIWNAKELAALRQEMHKNHLEGVSLKLQLSSLNAELGELTAKYKKIEMDFENAEQELLNLKKEVRCKTFQLEQIERDSLKKDLELQALKQDLHEKSAHIRSLNEELLQAREEIQNLELKNKDLQQEFMKLKQQQELGNKTTIEKVKMQYGVEIRKIKRELESVKIELSAERVSRTRSCKALERLRKHFSVQPLSDTFDNLSVDSFKTKE</sequence>
<dbReference type="AlphaFoldDB" id="A0A1U8DFW4"/>
<dbReference type="eggNOG" id="ENOG502RVAM">
    <property type="taxonomic scope" value="Eukaryota"/>
</dbReference>
<keyword evidence="2" id="KW-1185">Reference proteome</keyword>
<feature type="coiled-coil region" evidence="1">
    <location>
        <begin position="157"/>
        <end position="261"/>
    </location>
</feature>
<dbReference type="KEGG" id="asn:102377439"/>
<dbReference type="RefSeq" id="XP_014380148.2">
    <property type="nucleotide sequence ID" value="XM_014524662.2"/>
</dbReference>
<dbReference type="CTD" id="347475"/>
<dbReference type="InParanoid" id="A0A1U8DFW4"/>